<organism evidence="1 2">
    <name type="scientific">Viridothelium virens</name>
    <name type="common">Speckled blister lichen</name>
    <name type="synonym">Trypethelium virens</name>
    <dbReference type="NCBI Taxonomy" id="1048519"/>
    <lineage>
        <taxon>Eukaryota</taxon>
        <taxon>Fungi</taxon>
        <taxon>Dikarya</taxon>
        <taxon>Ascomycota</taxon>
        <taxon>Pezizomycotina</taxon>
        <taxon>Dothideomycetes</taxon>
        <taxon>Dothideomycetes incertae sedis</taxon>
        <taxon>Trypetheliales</taxon>
        <taxon>Trypetheliaceae</taxon>
        <taxon>Viridothelium</taxon>
    </lineage>
</organism>
<dbReference type="EMBL" id="ML991831">
    <property type="protein sequence ID" value="KAF2231102.1"/>
    <property type="molecule type" value="Genomic_DNA"/>
</dbReference>
<evidence type="ECO:0000313" key="2">
    <source>
        <dbReference type="Proteomes" id="UP000800092"/>
    </source>
</evidence>
<reference evidence="1" key="1">
    <citation type="journal article" date="2020" name="Stud. Mycol.">
        <title>101 Dothideomycetes genomes: a test case for predicting lifestyles and emergence of pathogens.</title>
        <authorList>
            <person name="Haridas S."/>
            <person name="Albert R."/>
            <person name="Binder M."/>
            <person name="Bloem J."/>
            <person name="Labutti K."/>
            <person name="Salamov A."/>
            <person name="Andreopoulos B."/>
            <person name="Baker S."/>
            <person name="Barry K."/>
            <person name="Bills G."/>
            <person name="Bluhm B."/>
            <person name="Cannon C."/>
            <person name="Castanera R."/>
            <person name="Culley D."/>
            <person name="Daum C."/>
            <person name="Ezra D."/>
            <person name="Gonzalez J."/>
            <person name="Henrissat B."/>
            <person name="Kuo A."/>
            <person name="Liang C."/>
            <person name="Lipzen A."/>
            <person name="Lutzoni F."/>
            <person name="Magnuson J."/>
            <person name="Mondo S."/>
            <person name="Nolan M."/>
            <person name="Ohm R."/>
            <person name="Pangilinan J."/>
            <person name="Park H.-J."/>
            <person name="Ramirez L."/>
            <person name="Alfaro M."/>
            <person name="Sun H."/>
            <person name="Tritt A."/>
            <person name="Yoshinaga Y."/>
            <person name="Zwiers L.-H."/>
            <person name="Turgeon B."/>
            <person name="Goodwin S."/>
            <person name="Spatafora J."/>
            <person name="Crous P."/>
            <person name="Grigoriev I."/>
        </authorList>
    </citation>
    <scope>NUCLEOTIDE SEQUENCE</scope>
    <source>
        <strain evidence="1">Tuck. ex Michener</strain>
    </source>
</reference>
<keyword evidence="2" id="KW-1185">Reference proteome</keyword>
<protein>
    <submittedName>
        <fullName evidence="1">Uncharacterized protein</fullName>
    </submittedName>
</protein>
<proteinExistence type="predicted"/>
<evidence type="ECO:0000313" key="1">
    <source>
        <dbReference type="EMBL" id="KAF2231102.1"/>
    </source>
</evidence>
<name>A0A6A6GZD2_VIRVR</name>
<accession>A0A6A6GZD2</accession>
<gene>
    <name evidence="1" type="ORF">EV356DRAFT_535795</name>
</gene>
<dbReference type="AlphaFoldDB" id="A0A6A6GZD2"/>
<sequence length="155" mass="16247">MAFLKSFLTLILPQPRISSNTNDATAIDTAALTAAIASISSPSLQFQSRASLLPSSQLDGLCLPKTADKDLLSLRFWPRPTASNPDKPIQPHVTAVAPVVHGMAVDAAVALVLAIVVPATTKVALPAGVRVFTRLLHETDLACHDAVLIPAARPS</sequence>
<dbReference type="Proteomes" id="UP000800092">
    <property type="component" value="Unassembled WGS sequence"/>
</dbReference>